<keyword evidence="4" id="KW-0158">Chromosome</keyword>
<evidence type="ECO:0000256" key="2">
    <source>
        <dbReference type="ARBA" id="ARBA00004286"/>
    </source>
</evidence>
<dbReference type="GO" id="GO:0140664">
    <property type="term" value="F:ATP-dependent DNA damage sensor activity"/>
    <property type="evidence" value="ECO:0007669"/>
    <property type="project" value="InterPro"/>
</dbReference>
<proteinExistence type="inferred from homology"/>
<dbReference type="GO" id="GO:0005694">
    <property type="term" value="C:chromosome"/>
    <property type="evidence" value="ECO:0007669"/>
    <property type="project" value="UniProtKB-SubCell"/>
</dbReference>
<dbReference type="CDD" id="cd03281">
    <property type="entry name" value="ABC_MSH5_euk"/>
    <property type="match status" value="1"/>
</dbReference>
<evidence type="ECO:0000256" key="9">
    <source>
        <dbReference type="ARBA" id="ARBA00023254"/>
    </source>
</evidence>
<dbReference type="GO" id="GO:0005634">
    <property type="term" value="C:nucleus"/>
    <property type="evidence" value="ECO:0007669"/>
    <property type="project" value="UniProtKB-SubCell"/>
</dbReference>
<comment type="subcellular location">
    <subcellularLocation>
        <location evidence="2">Chromosome</location>
    </subcellularLocation>
    <subcellularLocation>
        <location evidence="1">Nucleus</location>
    </subcellularLocation>
</comment>
<dbReference type="PANTHER" id="PTHR11361:SF20">
    <property type="entry name" value="MUTS PROTEIN HOMOLOG 5"/>
    <property type="match status" value="1"/>
</dbReference>
<dbReference type="AlphaFoldDB" id="A0AB34G296"/>
<dbReference type="GO" id="GO:0030983">
    <property type="term" value="F:mismatched DNA binding"/>
    <property type="evidence" value="ECO:0007669"/>
    <property type="project" value="InterPro"/>
</dbReference>
<keyword evidence="8" id="KW-0539">Nucleus</keyword>
<dbReference type="SUPFAM" id="SSF48334">
    <property type="entry name" value="DNA repair protein MutS, domain III"/>
    <property type="match status" value="1"/>
</dbReference>
<evidence type="ECO:0000256" key="1">
    <source>
        <dbReference type="ARBA" id="ARBA00004123"/>
    </source>
</evidence>
<feature type="domain" description="DNA mismatch repair proteins mutS family" evidence="12">
    <location>
        <begin position="323"/>
        <end position="339"/>
    </location>
</feature>
<evidence type="ECO:0000256" key="6">
    <source>
        <dbReference type="ARBA" id="ARBA00022840"/>
    </source>
</evidence>
<dbReference type="InterPro" id="IPR027417">
    <property type="entry name" value="P-loop_NTPase"/>
</dbReference>
<evidence type="ECO:0000256" key="8">
    <source>
        <dbReference type="ARBA" id="ARBA00023242"/>
    </source>
</evidence>
<comment type="similarity">
    <text evidence="3">Belongs to the DNA mismatch repair MutS family.</text>
</comment>
<evidence type="ECO:0000256" key="7">
    <source>
        <dbReference type="ARBA" id="ARBA00023125"/>
    </source>
</evidence>
<evidence type="ECO:0000259" key="12">
    <source>
        <dbReference type="PROSITE" id="PS00486"/>
    </source>
</evidence>
<dbReference type="GO" id="GO:0051026">
    <property type="term" value="P:chiasma assembly"/>
    <property type="evidence" value="ECO:0007669"/>
    <property type="project" value="TreeGrafter"/>
</dbReference>
<reference evidence="13" key="1">
    <citation type="submission" date="2023-01" db="EMBL/GenBank/DDBJ databases">
        <title>The growth and conidiation of Purpureocillium lavendulum are regulated by nitrogen source and histone H3K14 acetylation.</title>
        <authorList>
            <person name="Tang P."/>
            <person name="Han J."/>
            <person name="Zhang C."/>
            <person name="Tang P."/>
            <person name="Qi F."/>
            <person name="Zhang K."/>
            <person name="Liang L."/>
        </authorList>
    </citation>
    <scope>NUCLEOTIDE SEQUENCE</scope>
    <source>
        <strain evidence="13">YMF1.00683</strain>
    </source>
</reference>
<dbReference type="PROSITE" id="PS00486">
    <property type="entry name" value="DNA_MISMATCH_REPAIR_2"/>
    <property type="match status" value="1"/>
</dbReference>
<organism evidence="13 14">
    <name type="scientific">Purpureocillium lavendulum</name>
    <dbReference type="NCBI Taxonomy" id="1247861"/>
    <lineage>
        <taxon>Eukaryota</taxon>
        <taxon>Fungi</taxon>
        <taxon>Dikarya</taxon>
        <taxon>Ascomycota</taxon>
        <taxon>Pezizomycotina</taxon>
        <taxon>Sordariomycetes</taxon>
        <taxon>Hypocreomycetidae</taxon>
        <taxon>Hypocreales</taxon>
        <taxon>Ophiocordycipitaceae</taxon>
        <taxon>Purpureocillium</taxon>
    </lineage>
</organism>
<evidence type="ECO:0000313" key="13">
    <source>
        <dbReference type="EMBL" id="KAJ6445529.1"/>
    </source>
</evidence>
<comment type="caution">
    <text evidence="13">The sequence shown here is derived from an EMBL/GenBank/DDBJ whole genome shotgun (WGS) entry which is preliminary data.</text>
</comment>
<keyword evidence="14" id="KW-1185">Reference proteome</keyword>
<evidence type="ECO:0000256" key="11">
    <source>
        <dbReference type="ARBA" id="ARBA00077470"/>
    </source>
</evidence>
<evidence type="ECO:0000313" key="14">
    <source>
        <dbReference type="Proteomes" id="UP001163105"/>
    </source>
</evidence>
<dbReference type="Gene3D" id="3.40.50.300">
    <property type="entry name" value="P-loop containing nucleotide triphosphate hydrolases"/>
    <property type="match status" value="1"/>
</dbReference>
<dbReference type="EMBL" id="JAQHRD010000001">
    <property type="protein sequence ID" value="KAJ6445529.1"/>
    <property type="molecule type" value="Genomic_DNA"/>
</dbReference>
<dbReference type="InterPro" id="IPR036187">
    <property type="entry name" value="DNA_mismatch_repair_MutS_sf"/>
</dbReference>
<evidence type="ECO:0000256" key="10">
    <source>
        <dbReference type="ARBA" id="ARBA00073549"/>
    </source>
</evidence>
<dbReference type="GO" id="GO:0006298">
    <property type="term" value="P:mismatch repair"/>
    <property type="evidence" value="ECO:0007669"/>
    <property type="project" value="InterPro"/>
</dbReference>
<dbReference type="FunFam" id="3.40.50.300:FF:001067">
    <property type="entry name" value="DNA mismatch repair protein MSH5"/>
    <property type="match status" value="1"/>
</dbReference>
<evidence type="ECO:0000256" key="5">
    <source>
        <dbReference type="ARBA" id="ARBA00022741"/>
    </source>
</evidence>
<dbReference type="Proteomes" id="UP001163105">
    <property type="component" value="Unassembled WGS sequence"/>
</dbReference>
<dbReference type="Pfam" id="PF00488">
    <property type="entry name" value="MutS_V"/>
    <property type="match status" value="1"/>
</dbReference>
<name>A0AB34G296_9HYPO</name>
<keyword evidence="9" id="KW-0469">Meiosis</keyword>
<dbReference type="InterPro" id="IPR045076">
    <property type="entry name" value="MutS"/>
</dbReference>
<sequence length="504" mass="55501">MRNMLREIEPSPLVLVGDSISRTIDFEESAARQRTSVRSGIDSQLDALKRWYDGLGNFLTEVVNRLNGTLPEWARTYIRSCVFLPQLGFLTVVDLDSATGSGRYEGEGADGGLWDKLFATNETAYYKNQYMKELDAQYGDMYCEIGDREVEIIHRLAAAILAHEESLLAASDVCGEFDALLALAIGAEKYNWTAPQMTEENIVKIENGRHPLQELVVPLFVPNDCDIRWGHETSNIAGHEPRQILALTGPNHSGKSIYLKQVAIIVYLAHVGSFVPADRAVIGLTDKILTRISTRESVCRTESAFAIDLKQVAQAMQCSTPESLVLIDEFGKGTNPDDGAGLFAAMLGVFLARGSRAPKVLIATHFHEVFERHYFRERCGLVLAQMRVEACWDANQEDKQVTYLFKLGDGYSTTSFGGQCAALNGVPSAIVEHAEVISRMLSRNEDIGTALECPSPDEVQRLTLAEDVARRFIQADFGGSETAETDQAPLDVKSALLGILSTVN</sequence>
<keyword evidence="7" id="KW-0238">DNA-binding</keyword>
<dbReference type="SUPFAM" id="SSF52540">
    <property type="entry name" value="P-loop containing nucleoside triphosphate hydrolases"/>
    <property type="match status" value="1"/>
</dbReference>
<keyword evidence="6" id="KW-0067">ATP-binding</keyword>
<evidence type="ECO:0000256" key="3">
    <source>
        <dbReference type="ARBA" id="ARBA00006271"/>
    </source>
</evidence>
<dbReference type="PANTHER" id="PTHR11361">
    <property type="entry name" value="DNA MISMATCH REPAIR PROTEIN MUTS FAMILY MEMBER"/>
    <property type="match status" value="1"/>
</dbReference>
<dbReference type="SMART" id="SM00534">
    <property type="entry name" value="MUTSac"/>
    <property type="match status" value="1"/>
</dbReference>
<dbReference type="InterPro" id="IPR000432">
    <property type="entry name" value="DNA_mismatch_repair_MutS_C"/>
</dbReference>
<keyword evidence="5" id="KW-0547">Nucleotide-binding</keyword>
<evidence type="ECO:0000256" key="4">
    <source>
        <dbReference type="ARBA" id="ARBA00022454"/>
    </source>
</evidence>
<accession>A0AB34G296</accession>
<gene>
    <name evidence="13" type="primary">MSH5</name>
    <name evidence="13" type="ORF">O9K51_00290</name>
</gene>
<dbReference type="GO" id="GO:0005524">
    <property type="term" value="F:ATP binding"/>
    <property type="evidence" value="ECO:0007669"/>
    <property type="project" value="UniProtKB-KW"/>
</dbReference>
<protein>
    <recommendedName>
        <fullName evidence="10">DNA mismatch repair protein MSH5</fullName>
    </recommendedName>
    <alternativeName>
        <fullName evidence="11">MutS protein homolog 5</fullName>
    </alternativeName>
</protein>